<evidence type="ECO:0000313" key="1">
    <source>
        <dbReference type="EMBL" id="MBB4265975.1"/>
    </source>
</evidence>
<proteinExistence type="predicted"/>
<dbReference type="Proteomes" id="UP000554286">
    <property type="component" value="Unassembled WGS sequence"/>
</dbReference>
<sequence>MDKYCVNKTPQANGDHEVHKEDCLFWPEKKQVMDLGYHTDCHSAMMRAKMHYPQSNGCRHCCAPCHTT</sequence>
<dbReference type="EMBL" id="JACIGK010000010">
    <property type="protein sequence ID" value="MBB4265975.1"/>
    <property type="molecule type" value="Genomic_DNA"/>
</dbReference>
<dbReference type="AlphaFoldDB" id="A0A7W6RCH9"/>
<protein>
    <submittedName>
        <fullName evidence="1">Uncharacterized protein</fullName>
    </submittedName>
</protein>
<comment type="caution">
    <text evidence="1">The sequence shown here is derived from an EMBL/GenBank/DDBJ whole genome shotgun (WGS) entry which is preliminary data.</text>
</comment>
<reference evidence="1 2" key="1">
    <citation type="submission" date="2020-08" db="EMBL/GenBank/DDBJ databases">
        <title>Genome sequencing of Purple Non-Sulfur Bacteria from various extreme environments.</title>
        <authorList>
            <person name="Mayer M."/>
        </authorList>
    </citation>
    <scope>NUCLEOTIDE SEQUENCE [LARGE SCALE GENOMIC DNA]</scope>
    <source>
        <strain evidence="1 2">JA131</strain>
    </source>
</reference>
<evidence type="ECO:0000313" key="2">
    <source>
        <dbReference type="Proteomes" id="UP000554286"/>
    </source>
</evidence>
<keyword evidence="2" id="KW-1185">Reference proteome</keyword>
<name>A0A7W6RCH9_9PROT</name>
<accession>A0A7W6RCH9</accession>
<gene>
    <name evidence="1" type="ORF">GGD89_001601</name>
</gene>
<dbReference type="RefSeq" id="WP_184043890.1">
    <property type="nucleotide sequence ID" value="NZ_JACIGK010000010.1"/>
</dbReference>
<organism evidence="1 2">
    <name type="scientific">Roseospira visakhapatnamensis</name>
    <dbReference type="NCBI Taxonomy" id="390880"/>
    <lineage>
        <taxon>Bacteria</taxon>
        <taxon>Pseudomonadati</taxon>
        <taxon>Pseudomonadota</taxon>
        <taxon>Alphaproteobacteria</taxon>
        <taxon>Rhodospirillales</taxon>
        <taxon>Rhodospirillaceae</taxon>
        <taxon>Roseospira</taxon>
    </lineage>
</organism>